<dbReference type="SMART" id="SM00487">
    <property type="entry name" value="DEXDc"/>
    <property type="match status" value="1"/>
</dbReference>
<comment type="subcellular location">
    <subcellularLocation>
        <location evidence="1 10">Cytoplasm</location>
    </subcellularLocation>
</comment>
<evidence type="ECO:0000259" key="14">
    <source>
        <dbReference type="PROSITE" id="PS51195"/>
    </source>
</evidence>
<comment type="similarity">
    <text evidence="10">Belongs to the DEAD box helicase family. DbpA subfamily.</text>
</comment>
<evidence type="ECO:0000259" key="13">
    <source>
        <dbReference type="PROSITE" id="PS51194"/>
    </source>
</evidence>
<dbReference type="SUPFAM" id="SSF52540">
    <property type="entry name" value="P-loop containing nucleoside triphosphate hydrolases"/>
    <property type="match status" value="1"/>
</dbReference>
<keyword evidence="3 10" id="KW-0690">Ribosome biogenesis</keyword>
<proteinExistence type="inferred from homology"/>
<dbReference type="Pfam" id="PF00271">
    <property type="entry name" value="Helicase_C"/>
    <property type="match status" value="1"/>
</dbReference>
<dbReference type="OrthoDB" id="9805696at2"/>
<dbReference type="CDD" id="cd00268">
    <property type="entry name" value="DEADc"/>
    <property type="match status" value="1"/>
</dbReference>
<keyword evidence="5 10" id="KW-0378">Hydrolase</keyword>
<evidence type="ECO:0000256" key="6">
    <source>
        <dbReference type="ARBA" id="ARBA00022806"/>
    </source>
</evidence>
<evidence type="ECO:0000256" key="4">
    <source>
        <dbReference type="ARBA" id="ARBA00022741"/>
    </source>
</evidence>
<protein>
    <recommendedName>
        <fullName evidence="10">ATP-dependent RNA helicase DbpA</fullName>
        <ecNumber evidence="10">3.6.4.13</ecNumber>
    </recommendedName>
</protein>
<dbReference type="CDD" id="cd18787">
    <property type="entry name" value="SF2_C_DEAD"/>
    <property type="match status" value="1"/>
</dbReference>
<dbReference type="Pfam" id="PF03880">
    <property type="entry name" value="DbpA"/>
    <property type="match status" value="1"/>
</dbReference>
<evidence type="ECO:0000256" key="3">
    <source>
        <dbReference type="ARBA" id="ARBA00022517"/>
    </source>
</evidence>
<feature type="region of interest" description="Involved in 23S rRNA binding" evidence="10">
    <location>
        <begin position="406"/>
        <end position="481"/>
    </location>
</feature>
<dbReference type="GO" id="GO:0005829">
    <property type="term" value="C:cytosol"/>
    <property type="evidence" value="ECO:0007669"/>
    <property type="project" value="TreeGrafter"/>
</dbReference>
<dbReference type="PROSITE" id="PS51194">
    <property type="entry name" value="HELICASE_CTER"/>
    <property type="match status" value="1"/>
</dbReference>
<keyword evidence="8 10" id="KW-0694">RNA-binding</keyword>
<keyword evidence="4 10" id="KW-0547">Nucleotide-binding</keyword>
<keyword evidence="2 10" id="KW-0963">Cytoplasm</keyword>
<feature type="short sequence motif" description="Q motif" evidence="11">
    <location>
        <begin position="4"/>
        <end position="32"/>
    </location>
</feature>
<dbReference type="EC" id="3.6.4.13" evidence="10"/>
<dbReference type="GO" id="GO:0003723">
    <property type="term" value="F:RNA binding"/>
    <property type="evidence" value="ECO:0007669"/>
    <property type="project" value="UniProtKB-UniRule"/>
</dbReference>
<dbReference type="PANTHER" id="PTHR47959:SF1">
    <property type="entry name" value="ATP-DEPENDENT RNA HELICASE DBPA"/>
    <property type="match status" value="1"/>
</dbReference>
<evidence type="ECO:0000256" key="1">
    <source>
        <dbReference type="ARBA" id="ARBA00004496"/>
    </source>
</evidence>
<dbReference type="InterPro" id="IPR050079">
    <property type="entry name" value="DEAD_box_RNA_helicase"/>
</dbReference>
<dbReference type="PROSITE" id="PS51192">
    <property type="entry name" value="HELICASE_ATP_BIND_1"/>
    <property type="match status" value="1"/>
</dbReference>
<reference evidence="15 16" key="1">
    <citation type="submission" date="2017-10" db="EMBL/GenBank/DDBJ databases">
        <title>Bacillus sp. nov., a halophilic bacterium isolated from a Keqin Lake.</title>
        <authorList>
            <person name="Wang H."/>
        </authorList>
    </citation>
    <scope>NUCLEOTIDE SEQUENCE [LARGE SCALE GENOMIC DNA]</scope>
    <source>
        <strain evidence="15 16">KCTC 13187</strain>
    </source>
</reference>
<dbReference type="GO" id="GO:0034458">
    <property type="term" value="F:3'-5' RNA helicase activity"/>
    <property type="evidence" value="ECO:0007669"/>
    <property type="project" value="UniProtKB-UniRule"/>
</dbReference>
<dbReference type="Gene3D" id="3.40.50.300">
    <property type="entry name" value="P-loop containing nucleotide triphosphate hydrolases"/>
    <property type="match status" value="2"/>
</dbReference>
<comment type="domain">
    <text evidence="10">Contains an N-terminal domain that binds non-specifically to RNA and a C-terminal domain that binds specifically and tightly to hairpin 92 of 23S rRNA.</text>
</comment>
<evidence type="ECO:0000256" key="10">
    <source>
        <dbReference type="HAMAP-Rule" id="MF_00965"/>
    </source>
</evidence>
<dbReference type="InterPro" id="IPR014001">
    <property type="entry name" value="Helicase_ATP-bd"/>
</dbReference>
<dbReference type="InterPro" id="IPR011545">
    <property type="entry name" value="DEAD/DEAH_box_helicase_dom"/>
</dbReference>
<dbReference type="AlphaFoldDB" id="A0A3A9KLU9"/>
<evidence type="ECO:0000256" key="9">
    <source>
        <dbReference type="ARBA" id="ARBA00047984"/>
    </source>
</evidence>
<dbReference type="SMART" id="SM00490">
    <property type="entry name" value="HELICc"/>
    <property type="match status" value="1"/>
</dbReference>
<comment type="catalytic activity">
    <reaction evidence="9 10">
        <text>ATP + H2O = ADP + phosphate + H(+)</text>
        <dbReference type="Rhea" id="RHEA:13065"/>
        <dbReference type="ChEBI" id="CHEBI:15377"/>
        <dbReference type="ChEBI" id="CHEBI:15378"/>
        <dbReference type="ChEBI" id="CHEBI:30616"/>
        <dbReference type="ChEBI" id="CHEBI:43474"/>
        <dbReference type="ChEBI" id="CHEBI:456216"/>
        <dbReference type="EC" id="3.6.4.13"/>
    </reaction>
</comment>
<feature type="domain" description="DEAD-box RNA helicase Q" evidence="14">
    <location>
        <begin position="4"/>
        <end position="32"/>
    </location>
</feature>
<dbReference type="GO" id="GO:0000027">
    <property type="term" value="P:ribosomal large subunit assembly"/>
    <property type="evidence" value="ECO:0007669"/>
    <property type="project" value="UniProtKB-UniRule"/>
</dbReference>
<dbReference type="HAMAP" id="MF_00965">
    <property type="entry name" value="DEAD_helicase_DbpA"/>
    <property type="match status" value="1"/>
</dbReference>
<dbReference type="Proteomes" id="UP000281498">
    <property type="component" value="Unassembled WGS sequence"/>
</dbReference>
<dbReference type="InterPro" id="IPR028619">
    <property type="entry name" value="DEAD_helicase_DbpA"/>
</dbReference>
<evidence type="ECO:0000256" key="5">
    <source>
        <dbReference type="ARBA" id="ARBA00022801"/>
    </source>
</evidence>
<evidence type="ECO:0000313" key="15">
    <source>
        <dbReference type="EMBL" id="RKL68825.1"/>
    </source>
</evidence>
<dbReference type="RefSeq" id="WP_110936535.1">
    <property type="nucleotide sequence ID" value="NZ_KZ614146.1"/>
</dbReference>
<accession>A0A3A9KLU9</accession>
<dbReference type="CDD" id="cd12500">
    <property type="entry name" value="RRM_BsYxiN_like"/>
    <property type="match status" value="1"/>
</dbReference>
<organism evidence="15 16">
    <name type="scientific">Salipaludibacillus neizhouensis</name>
    <dbReference type="NCBI Taxonomy" id="885475"/>
    <lineage>
        <taxon>Bacteria</taxon>
        <taxon>Bacillati</taxon>
        <taxon>Bacillota</taxon>
        <taxon>Bacilli</taxon>
        <taxon>Bacillales</taxon>
        <taxon>Bacillaceae</taxon>
    </lineage>
</organism>
<dbReference type="PROSITE" id="PS51195">
    <property type="entry name" value="Q_MOTIF"/>
    <property type="match status" value="1"/>
</dbReference>
<evidence type="ECO:0000256" key="11">
    <source>
        <dbReference type="PROSITE-ProRule" id="PRU00552"/>
    </source>
</evidence>
<dbReference type="EMBL" id="PDOE01000001">
    <property type="protein sequence ID" value="RKL68825.1"/>
    <property type="molecule type" value="Genomic_DNA"/>
</dbReference>
<dbReference type="InterPro" id="IPR027417">
    <property type="entry name" value="P-loop_NTPase"/>
</dbReference>
<dbReference type="InterPro" id="IPR014014">
    <property type="entry name" value="RNA_helicase_DEAD_Q_motif"/>
</dbReference>
<evidence type="ECO:0000313" key="16">
    <source>
        <dbReference type="Proteomes" id="UP000281498"/>
    </source>
</evidence>
<dbReference type="GO" id="GO:0016887">
    <property type="term" value="F:ATP hydrolysis activity"/>
    <property type="evidence" value="ECO:0007669"/>
    <property type="project" value="RHEA"/>
</dbReference>
<dbReference type="PANTHER" id="PTHR47959">
    <property type="entry name" value="ATP-DEPENDENT RNA HELICASE RHLE-RELATED"/>
    <property type="match status" value="1"/>
</dbReference>
<comment type="function">
    <text evidence="10">DEAD-box RNA helicase involved in the assembly of the 50S ribosomal subunit. Has an RNA-dependent ATPase activity, which is specific for 23S rRNA, and a 3' to 5' RNA helicase activity that uses the energy of ATP hydrolysis to destabilize and unwind short rRNA duplexes.</text>
</comment>
<evidence type="ECO:0000259" key="12">
    <source>
        <dbReference type="PROSITE" id="PS51192"/>
    </source>
</evidence>
<evidence type="ECO:0000256" key="2">
    <source>
        <dbReference type="ARBA" id="ARBA00022490"/>
    </source>
</evidence>
<dbReference type="InterPro" id="IPR012677">
    <property type="entry name" value="Nucleotide-bd_a/b_plait_sf"/>
</dbReference>
<name>A0A3A9KLU9_9BACI</name>
<evidence type="ECO:0000256" key="7">
    <source>
        <dbReference type="ARBA" id="ARBA00022840"/>
    </source>
</evidence>
<dbReference type="GO" id="GO:0005524">
    <property type="term" value="F:ATP binding"/>
    <property type="evidence" value="ECO:0007669"/>
    <property type="project" value="UniProtKB-UniRule"/>
</dbReference>
<dbReference type="InterPro" id="IPR005580">
    <property type="entry name" value="DbpA/CsdA_RNA-bd_dom"/>
</dbReference>
<sequence length="481" mass="54323">MTEEEFTTMSLSDDITRALNSLGYDQPTDVQKQVIPLVLTKKDVTVKAQTGSGKTGAFAIPICESVDWDENKPQALVLTPTRELATQVKDEITNIGRFKRVKATAIYGKEPFARQKSELKQKSHVVVGTPGRVFDHIEKGTLSLEKVAFLVIDEADQMLNMGFIDQVEAIIKKIPAERTTMLFSATLPNDVQTLSNQYMKDPVQIEIASTEVISSDIDQSLYELDESEKFLLLKEITVVENPNSCIIFCHTQERVDELYEELTNLDYSCERLHGGMMQKDRFYVMDKFKRGSVRYLVATNVAARGIDVETIALVINFDFPMEAADYVHRIGRTGRAGEKGKAMSFVTPRDQRILDEVEAYIGFEIKRVEPPTIEEVSNAKPAFLEKMKTRPEQKKDKNEQLNKDIMKLYFNGGKKKKIRAVDFVGTISKLEEVSADDIGIITIQENVSYVDILNGKGPYVLKEMRDTTVKGKQLKVHKANK</sequence>
<dbReference type="Gene3D" id="3.30.70.330">
    <property type="match status" value="1"/>
</dbReference>
<dbReference type="InterPro" id="IPR044742">
    <property type="entry name" value="DEAD/DEAH_RhlB"/>
</dbReference>
<comment type="caution">
    <text evidence="15">The sequence shown here is derived from an EMBL/GenBank/DDBJ whole genome shotgun (WGS) entry which is preliminary data.</text>
</comment>
<feature type="domain" description="Helicase ATP-binding" evidence="12">
    <location>
        <begin position="35"/>
        <end position="205"/>
    </location>
</feature>
<gene>
    <name evidence="10" type="primary">dbpA</name>
    <name evidence="15" type="ORF">CR203_01930</name>
</gene>
<dbReference type="FunFam" id="3.30.70.330:FF:000068">
    <property type="entry name" value="ATP-dependent RNA helicase DeaD"/>
    <property type="match status" value="1"/>
</dbReference>
<evidence type="ECO:0000256" key="8">
    <source>
        <dbReference type="ARBA" id="ARBA00022884"/>
    </source>
</evidence>
<feature type="domain" description="Helicase C-terminal" evidence="13">
    <location>
        <begin position="216"/>
        <end position="377"/>
    </location>
</feature>
<keyword evidence="16" id="KW-1185">Reference proteome</keyword>
<dbReference type="InterPro" id="IPR001650">
    <property type="entry name" value="Helicase_C-like"/>
</dbReference>
<keyword evidence="6 10" id="KW-0347">Helicase</keyword>
<keyword evidence="7 10" id="KW-0067">ATP-binding</keyword>
<dbReference type="Pfam" id="PF00270">
    <property type="entry name" value="DEAD"/>
    <property type="match status" value="1"/>
</dbReference>